<dbReference type="Ensembl" id="ENSPNYT00000000569.1">
    <property type="protein sequence ID" value="ENSPNYP00000000559.1"/>
    <property type="gene ID" value="ENSPNYG00000000438.1"/>
</dbReference>
<dbReference type="GO" id="GO:0005730">
    <property type="term" value="C:nucleolus"/>
    <property type="evidence" value="ECO:0007669"/>
    <property type="project" value="TreeGrafter"/>
</dbReference>
<feature type="compositionally biased region" description="Polar residues" evidence="1">
    <location>
        <begin position="50"/>
        <end position="86"/>
    </location>
</feature>
<dbReference type="InterPro" id="IPR031248">
    <property type="entry name" value="RNF213"/>
</dbReference>
<dbReference type="GO" id="GO:0002040">
    <property type="term" value="P:sprouting angiogenesis"/>
    <property type="evidence" value="ECO:0007669"/>
    <property type="project" value="TreeGrafter"/>
</dbReference>
<feature type="compositionally biased region" description="Polar residues" evidence="1">
    <location>
        <begin position="135"/>
        <end position="144"/>
    </location>
</feature>
<organism evidence="2">
    <name type="scientific">Pundamilia nyererei</name>
    <dbReference type="NCBI Taxonomy" id="303518"/>
    <lineage>
        <taxon>Eukaryota</taxon>
        <taxon>Metazoa</taxon>
        <taxon>Chordata</taxon>
        <taxon>Craniata</taxon>
        <taxon>Vertebrata</taxon>
        <taxon>Euteleostomi</taxon>
        <taxon>Actinopterygii</taxon>
        <taxon>Neopterygii</taxon>
        <taxon>Teleostei</taxon>
        <taxon>Neoteleostei</taxon>
        <taxon>Acanthomorphata</taxon>
        <taxon>Ovalentaria</taxon>
        <taxon>Cichlomorphae</taxon>
        <taxon>Cichliformes</taxon>
        <taxon>Cichlidae</taxon>
        <taxon>African cichlids</taxon>
        <taxon>Pseudocrenilabrinae</taxon>
        <taxon>Haplochromini</taxon>
        <taxon>Pundamilia</taxon>
    </lineage>
</organism>
<feature type="region of interest" description="Disordered" evidence="1">
    <location>
        <begin position="1"/>
        <end position="144"/>
    </location>
</feature>
<dbReference type="GO" id="GO:0004842">
    <property type="term" value="F:ubiquitin-protein transferase activity"/>
    <property type="evidence" value="ECO:0007669"/>
    <property type="project" value="InterPro"/>
</dbReference>
<dbReference type="GeneTree" id="ENSGT00940000166332"/>
<dbReference type="AlphaFoldDB" id="A0A3B4ETC6"/>
<name>A0A3B4ETC6_9CICH</name>
<dbReference type="PANTHER" id="PTHR22605:SF18">
    <property type="entry name" value="E3 UBIQUITIN-PROTEIN LIGASE RNF213-ALPHA"/>
    <property type="match status" value="1"/>
</dbReference>
<evidence type="ECO:0000313" key="2">
    <source>
        <dbReference type="Ensembl" id="ENSPNYP00000000559.1"/>
    </source>
</evidence>
<protein>
    <recommendedName>
        <fullName evidence="3">CBM20 domain-containing protein</fullName>
    </recommendedName>
</protein>
<dbReference type="GO" id="GO:0005829">
    <property type="term" value="C:cytosol"/>
    <property type="evidence" value="ECO:0007669"/>
    <property type="project" value="TreeGrafter"/>
</dbReference>
<evidence type="ECO:0008006" key="3">
    <source>
        <dbReference type="Google" id="ProtNLM"/>
    </source>
</evidence>
<sequence length="727" mass="83882">MDTTPDSLQDRFSSLESQPSFLPANDVVAIAEDAQTNQSEKSDAPVQAKTVEQSEAATNSMNEMESNAHTSPDNQPQKTEPTNTPAQRPASEDNKSTTPQSPSNKGTKATTAKDPKEKTLKNQKEADNAKKPKQDQNANVAANAKQLTRNTNIAARDRLTIYFHAVLSKDFKFDPGEDRIFIRAGSCIGEWEDNAAELFVTRDLGEHGFLVEGSLPASKKAVSASIPYKYIVYRNKKETYEYEYIYKMDSTYTTNRCLFVKPNLINDDGDWHQYDDIICAEPSKSMLKRIKEVLWPDQRKNLIQGREIAGNIMLETIFDLLRSWTETNLRSFMIQLNQFMQVYGEPFVYEEKEKKWYSLQYGEDDVKRLLKEFMLADVIPQLLKDGDRKSRYIQDPLRAAAVMVYVWRQYRIRLENSELNQLCTALCLPKLEKDNFLQYWAEFSQDVSILRFGMTRWIMVLPLLHLLKGTSKPFEAPTSGNLKYGLVIFVCLCFRALVKLMKNYSHLMEVDALLIRSCLYLMSLDELIECSTELKAELLDVLHVFFNKAPQEITFSTMQVSGQQYVKSMATTQAMTIMRGWISRSFKQALLTRGVLSLRQVKATEEIEMWNNVICIHFKDEECTKEWRQTLTMDFEGKYKQVGEIHFGDWAVRIQFLILCYMQTKNEGKLFGRFKFNSKFGKLISAIIQKSWPRDSQGRYHQDEEVVLRHLLSWTAAKDIFQLHGIV</sequence>
<proteinExistence type="predicted"/>
<reference evidence="2" key="1">
    <citation type="submission" date="2023-09" db="UniProtKB">
        <authorList>
            <consortium name="Ensembl"/>
        </authorList>
    </citation>
    <scope>IDENTIFICATION</scope>
</reference>
<accession>A0A3B4ETC6</accession>
<feature type="compositionally biased region" description="Polar residues" evidence="1">
    <location>
        <begin position="1"/>
        <end position="20"/>
    </location>
</feature>
<dbReference type="GO" id="GO:0016020">
    <property type="term" value="C:membrane"/>
    <property type="evidence" value="ECO:0007669"/>
    <property type="project" value="TreeGrafter"/>
</dbReference>
<evidence type="ECO:0000256" key="1">
    <source>
        <dbReference type="SAM" id="MobiDB-lite"/>
    </source>
</evidence>
<dbReference type="STRING" id="303518.ENSPNYP00000000559"/>
<dbReference type="GO" id="GO:0016887">
    <property type="term" value="F:ATP hydrolysis activity"/>
    <property type="evidence" value="ECO:0007669"/>
    <property type="project" value="InterPro"/>
</dbReference>
<dbReference type="PANTHER" id="PTHR22605">
    <property type="entry name" value="RZ-TYPE DOMAIN-CONTAINING PROTEIN"/>
    <property type="match status" value="1"/>
</dbReference>
<feature type="compositionally biased region" description="Polar residues" evidence="1">
    <location>
        <begin position="96"/>
        <end position="110"/>
    </location>
</feature>
<dbReference type="GO" id="GO:2000051">
    <property type="term" value="P:negative regulation of non-canonical Wnt signaling pathway"/>
    <property type="evidence" value="ECO:0007669"/>
    <property type="project" value="TreeGrafter"/>
</dbReference>
<feature type="compositionally biased region" description="Basic and acidic residues" evidence="1">
    <location>
        <begin position="111"/>
        <end position="134"/>
    </location>
</feature>
<dbReference type="GO" id="GO:0006511">
    <property type="term" value="P:ubiquitin-dependent protein catabolic process"/>
    <property type="evidence" value="ECO:0007669"/>
    <property type="project" value="TreeGrafter"/>
</dbReference>